<dbReference type="AlphaFoldDB" id="A0A6A4I5S0"/>
<accession>A0A6A4I5S0</accession>
<name>A0A6A4I5S0_9AGAR</name>
<reference evidence="1" key="1">
    <citation type="journal article" date="2019" name="Environ. Microbiol.">
        <title>Fungal ecological strategies reflected in gene transcription - a case study of two litter decomposers.</title>
        <authorList>
            <person name="Barbi F."/>
            <person name="Kohler A."/>
            <person name="Barry K."/>
            <person name="Baskaran P."/>
            <person name="Daum C."/>
            <person name="Fauchery L."/>
            <person name="Ihrmark K."/>
            <person name="Kuo A."/>
            <person name="LaButti K."/>
            <person name="Lipzen A."/>
            <person name="Morin E."/>
            <person name="Grigoriev I.V."/>
            <person name="Henrissat B."/>
            <person name="Lindahl B."/>
            <person name="Martin F."/>
        </authorList>
    </citation>
    <scope>NUCLEOTIDE SEQUENCE</scope>
    <source>
        <strain evidence="1">JB14</strain>
    </source>
</reference>
<dbReference type="EMBL" id="ML769406">
    <property type="protein sequence ID" value="KAE9405871.1"/>
    <property type="molecule type" value="Genomic_DNA"/>
</dbReference>
<proteinExistence type="predicted"/>
<organism evidence="1 2">
    <name type="scientific">Gymnopus androsaceus JB14</name>
    <dbReference type="NCBI Taxonomy" id="1447944"/>
    <lineage>
        <taxon>Eukaryota</taxon>
        <taxon>Fungi</taxon>
        <taxon>Dikarya</taxon>
        <taxon>Basidiomycota</taxon>
        <taxon>Agaricomycotina</taxon>
        <taxon>Agaricomycetes</taxon>
        <taxon>Agaricomycetidae</taxon>
        <taxon>Agaricales</taxon>
        <taxon>Marasmiineae</taxon>
        <taxon>Omphalotaceae</taxon>
        <taxon>Gymnopus</taxon>
    </lineage>
</organism>
<evidence type="ECO:0000313" key="2">
    <source>
        <dbReference type="Proteomes" id="UP000799118"/>
    </source>
</evidence>
<gene>
    <name evidence="1" type="ORF">BT96DRAFT_307157</name>
</gene>
<evidence type="ECO:0000313" key="1">
    <source>
        <dbReference type="EMBL" id="KAE9405871.1"/>
    </source>
</evidence>
<dbReference type="Proteomes" id="UP000799118">
    <property type="component" value="Unassembled WGS sequence"/>
</dbReference>
<sequence length="303" mass="35274">MFALQQRFNHLPILPILDVLIKQYRLFDLGFRISIPSSLDTQAREVQMVAILVIKTHLILYQPRRAAHKIRLEMICSLLTRLPDYLRWDLTQIRDLIMHSPWSAYLPILPLNMNPPQFNSSLWNKYPDKFTTIPVDYAEWHKEMGLQCIWIFSGMSSQHMVLYAQDHWINHILSALPSDKMLQALLDNAALLNKEDARKVLEWAEGADESQDQLAQQLIMRIWRYLEPRPVKFRQQSCLLAGSKSSLASDGSHWQCGRDVGSESDRHKAKPSLIVEKPTKSINIDQSSENKAKHRWMEKLCCF</sequence>
<keyword evidence="2" id="KW-1185">Reference proteome</keyword>
<protein>
    <submittedName>
        <fullName evidence="1">Uncharacterized protein</fullName>
    </submittedName>
</protein>